<reference evidence="7 8" key="1">
    <citation type="journal article" date="2016" name="Nat. Commun.">
        <title>Thousands of microbial genomes shed light on interconnected biogeochemical processes in an aquifer system.</title>
        <authorList>
            <person name="Anantharaman K."/>
            <person name="Brown C.T."/>
            <person name="Hug L.A."/>
            <person name="Sharon I."/>
            <person name="Castelle C.J."/>
            <person name="Probst A.J."/>
            <person name="Thomas B.C."/>
            <person name="Singh A."/>
            <person name="Wilkins M.J."/>
            <person name="Karaoz U."/>
            <person name="Brodie E.L."/>
            <person name="Williams K.H."/>
            <person name="Hubbard S.S."/>
            <person name="Banfield J.F."/>
        </authorList>
    </citation>
    <scope>NUCLEOTIDE SEQUENCE [LARGE SCALE GENOMIC DNA]</scope>
</reference>
<dbReference type="SFLD" id="SFLDG01082">
    <property type="entry name" value="B12-binding_domain_containing"/>
    <property type="match status" value="1"/>
</dbReference>
<organism evidence="7 8">
    <name type="scientific">Candidatus Yanofskybacteria bacterium RIFCSPLOWO2_01_FULL_43_22</name>
    <dbReference type="NCBI Taxonomy" id="1802695"/>
    <lineage>
        <taxon>Bacteria</taxon>
        <taxon>Candidatus Yanofskyibacteriota</taxon>
    </lineage>
</organism>
<dbReference type="PROSITE" id="PS51918">
    <property type="entry name" value="RADICAL_SAM"/>
    <property type="match status" value="1"/>
</dbReference>
<dbReference type="STRING" id="1802695.A3A13_01160"/>
<dbReference type="GO" id="GO:0051536">
    <property type="term" value="F:iron-sulfur cluster binding"/>
    <property type="evidence" value="ECO:0007669"/>
    <property type="project" value="UniProtKB-KW"/>
</dbReference>
<comment type="caution">
    <text evidence="7">The sequence shown here is derived from an EMBL/GenBank/DDBJ whole genome shotgun (WGS) entry which is preliminary data.</text>
</comment>
<dbReference type="PANTHER" id="PTHR43409:SF7">
    <property type="entry name" value="BLL1977 PROTEIN"/>
    <property type="match status" value="1"/>
</dbReference>
<proteinExistence type="predicted"/>
<dbReference type="Pfam" id="PF04055">
    <property type="entry name" value="Radical_SAM"/>
    <property type="match status" value="1"/>
</dbReference>
<evidence type="ECO:0000256" key="5">
    <source>
        <dbReference type="ARBA" id="ARBA00023014"/>
    </source>
</evidence>
<dbReference type="InterPro" id="IPR023404">
    <property type="entry name" value="rSAM_horseshoe"/>
</dbReference>
<dbReference type="InterPro" id="IPR007197">
    <property type="entry name" value="rSAM"/>
</dbReference>
<dbReference type="Proteomes" id="UP000178911">
    <property type="component" value="Unassembled WGS sequence"/>
</dbReference>
<gene>
    <name evidence="7" type="ORF">A3A13_01160</name>
</gene>
<dbReference type="PANTHER" id="PTHR43409">
    <property type="entry name" value="ANAEROBIC MAGNESIUM-PROTOPORPHYRIN IX MONOMETHYL ESTER CYCLASE-RELATED"/>
    <property type="match status" value="1"/>
</dbReference>
<keyword evidence="2" id="KW-0949">S-adenosyl-L-methionine</keyword>
<keyword evidence="4" id="KW-0408">Iron</keyword>
<dbReference type="InterPro" id="IPR058240">
    <property type="entry name" value="rSAM_sf"/>
</dbReference>
<evidence type="ECO:0000256" key="3">
    <source>
        <dbReference type="ARBA" id="ARBA00022723"/>
    </source>
</evidence>
<keyword evidence="3" id="KW-0479">Metal-binding</keyword>
<keyword evidence="5" id="KW-0411">Iron-sulfur</keyword>
<protein>
    <recommendedName>
        <fullName evidence="6">Radical SAM core domain-containing protein</fullName>
    </recommendedName>
</protein>
<dbReference type="SMART" id="SM00729">
    <property type="entry name" value="Elp3"/>
    <property type="match status" value="1"/>
</dbReference>
<dbReference type="Gene3D" id="3.40.50.280">
    <property type="entry name" value="Cobalamin-binding domain"/>
    <property type="match status" value="1"/>
</dbReference>
<dbReference type="SUPFAM" id="SSF102114">
    <property type="entry name" value="Radical SAM enzymes"/>
    <property type="match status" value="1"/>
</dbReference>
<name>A0A1F8GH78_9BACT</name>
<feature type="domain" description="Radical SAM core" evidence="6">
    <location>
        <begin position="304"/>
        <end position="559"/>
    </location>
</feature>
<dbReference type="EMBL" id="MGKJ01000010">
    <property type="protein sequence ID" value="OGN24663.1"/>
    <property type="molecule type" value="Genomic_DNA"/>
</dbReference>
<dbReference type="AlphaFoldDB" id="A0A1F8GH78"/>
<dbReference type="GO" id="GO:0005829">
    <property type="term" value="C:cytosol"/>
    <property type="evidence" value="ECO:0007669"/>
    <property type="project" value="TreeGrafter"/>
</dbReference>
<evidence type="ECO:0000256" key="2">
    <source>
        <dbReference type="ARBA" id="ARBA00022691"/>
    </source>
</evidence>
<accession>A0A1F8GH78</accession>
<dbReference type="Gene3D" id="3.80.30.20">
    <property type="entry name" value="tm_1862 like domain"/>
    <property type="match status" value="1"/>
</dbReference>
<dbReference type="SFLD" id="SFLDS00029">
    <property type="entry name" value="Radical_SAM"/>
    <property type="match status" value="1"/>
</dbReference>
<sequence>MFNKEPLDNHRLYVIIWLSFLKIEGLSVSKIIPPNSADKKNALRSTVHPADVIKDIKAKDLEGTNLLFINMPLRESARPNTTPEGPLLLATRLRQQYGVEKTSIIDLNGYRRQDEEARQRGLINGRHLNNEEVFGKIERHIKAHGEPDIVAFSGKITTHKWQKKVAKMVREIVPNTFLVSGGGLATELKVGHLNYTPELDAVALGEGDDIIVKIVMDAMTIKRQGWKSAIASGKLAPYYIGDLNGRPKLVYEGDSPRNLDILPFADLKFLREDVDGELLLERYLQVPAWSANANNSSATPWRDEDVVPKTTSVSSRGCKFHCFYCFRETQGGDNWGVRSAEHILAEILHNVERYGEVFHGFPDDNSAIRPRRFDRLAELFKQHGLNIKWGTHTRLDEMAGLNKTTYQTAESMAKAGCIYIGFGPESASPPVLEAIGKGGHTLTNGMIEVVVGGKPHLFPKSMVVGIQEAYRNGIHGNCTWIIGSPTETLKDVQESVRFIQWQMEYYAQFGAKPESVNSRMFTMTWYPGVSLINNPKVRQKLTSAFNLKFQERQLKVAYRSHWEPVMDDNFERYVEDLDDATKVLHDPRTGEALHFSDMPTDQFLQAREYIDSGQTLKILDM</sequence>
<comment type="cofactor">
    <cofactor evidence="1">
        <name>[4Fe-4S] cluster</name>
        <dbReference type="ChEBI" id="CHEBI:49883"/>
    </cofactor>
</comment>
<evidence type="ECO:0000313" key="7">
    <source>
        <dbReference type="EMBL" id="OGN24663.1"/>
    </source>
</evidence>
<evidence type="ECO:0000313" key="8">
    <source>
        <dbReference type="Proteomes" id="UP000178911"/>
    </source>
</evidence>
<evidence type="ECO:0000256" key="4">
    <source>
        <dbReference type="ARBA" id="ARBA00023004"/>
    </source>
</evidence>
<dbReference type="GO" id="GO:0003824">
    <property type="term" value="F:catalytic activity"/>
    <property type="evidence" value="ECO:0007669"/>
    <property type="project" value="InterPro"/>
</dbReference>
<dbReference type="GO" id="GO:0046872">
    <property type="term" value="F:metal ion binding"/>
    <property type="evidence" value="ECO:0007669"/>
    <property type="project" value="UniProtKB-KW"/>
</dbReference>
<evidence type="ECO:0000256" key="1">
    <source>
        <dbReference type="ARBA" id="ARBA00001966"/>
    </source>
</evidence>
<dbReference type="InterPro" id="IPR006638">
    <property type="entry name" value="Elp3/MiaA/NifB-like_rSAM"/>
</dbReference>
<evidence type="ECO:0000259" key="6">
    <source>
        <dbReference type="PROSITE" id="PS51918"/>
    </source>
</evidence>
<dbReference type="InterPro" id="IPR051198">
    <property type="entry name" value="BchE-like"/>
</dbReference>